<evidence type="ECO:0000256" key="1">
    <source>
        <dbReference type="SAM" id="Coils"/>
    </source>
</evidence>
<reference evidence="2" key="1">
    <citation type="submission" date="2021-01" db="EMBL/GenBank/DDBJ databases">
        <authorList>
            <consortium name="Genoscope - CEA"/>
            <person name="William W."/>
        </authorList>
    </citation>
    <scope>NUCLEOTIDE SEQUENCE</scope>
</reference>
<sequence>MMLQRISYFFLLLLILKSHKHFKHYYFMEIKIIVQVLLLILYHKLRIHFGQNLTTQHFKQLAEKKILNLYGMKPKKKILKTPFVSLKLTREVILERKQLQNIIIHLRPDIQNQLNLITEIENQVEIIQKLTTDQFESKNFKFSQKGYDIVKVDLKPKEYVTNCVKCNSTCHYPCAIPESKEKQNCCKCWEDHQNMSFRFEVKEKFTEVVLEDLKKRHQESSQIKLTKDYLKDQLSKELQKNKQKCQQKIQQLLQSVKKLNEIALQPAISDAETDYIVYMIQEEEQQKKPGYQKRIQVLKVIKEQWQWLMEQINQK</sequence>
<dbReference type="Proteomes" id="UP000688137">
    <property type="component" value="Unassembled WGS sequence"/>
</dbReference>
<name>A0A8S1MVE9_PARPR</name>
<keyword evidence="1" id="KW-0175">Coiled coil</keyword>
<keyword evidence="3" id="KW-1185">Reference proteome</keyword>
<feature type="coiled-coil region" evidence="1">
    <location>
        <begin position="231"/>
        <end position="262"/>
    </location>
</feature>
<dbReference type="AlphaFoldDB" id="A0A8S1MVE9"/>
<dbReference type="PANTHER" id="PTHR32046:SF14">
    <property type="match status" value="1"/>
</dbReference>
<dbReference type="EMBL" id="CAJJDM010000075">
    <property type="protein sequence ID" value="CAD8084318.1"/>
    <property type="molecule type" value="Genomic_DNA"/>
</dbReference>
<evidence type="ECO:0000313" key="3">
    <source>
        <dbReference type="Proteomes" id="UP000688137"/>
    </source>
</evidence>
<protein>
    <submittedName>
        <fullName evidence="2">Uncharacterized protein</fullName>
    </submittedName>
</protein>
<organism evidence="2 3">
    <name type="scientific">Paramecium primaurelia</name>
    <dbReference type="NCBI Taxonomy" id="5886"/>
    <lineage>
        <taxon>Eukaryota</taxon>
        <taxon>Sar</taxon>
        <taxon>Alveolata</taxon>
        <taxon>Ciliophora</taxon>
        <taxon>Intramacronucleata</taxon>
        <taxon>Oligohymenophorea</taxon>
        <taxon>Peniculida</taxon>
        <taxon>Parameciidae</taxon>
        <taxon>Paramecium</taxon>
    </lineage>
</organism>
<proteinExistence type="predicted"/>
<evidence type="ECO:0000313" key="2">
    <source>
        <dbReference type="EMBL" id="CAD8084318.1"/>
    </source>
</evidence>
<accession>A0A8S1MVE9</accession>
<comment type="caution">
    <text evidence="2">The sequence shown here is derived from an EMBL/GenBank/DDBJ whole genome shotgun (WGS) entry which is preliminary data.</text>
</comment>
<dbReference type="OMA" id="NCANCHI"/>
<gene>
    <name evidence="2" type="ORF">PPRIM_AZ9-3.1.T0720001</name>
</gene>
<dbReference type="PANTHER" id="PTHR32046">
    <property type="entry name" value="G DOMAIN-CONTAINING PROTEIN"/>
    <property type="match status" value="1"/>
</dbReference>